<proteinExistence type="predicted"/>
<name>G5K261_9STRE</name>
<comment type="caution">
    <text evidence="2">The sequence shown here is derived from an EMBL/GenBank/DDBJ whole genome shotgun (WGS) entry which is preliminary data.</text>
</comment>
<dbReference type="Proteomes" id="UP000003330">
    <property type="component" value="Unassembled WGS sequence"/>
</dbReference>
<dbReference type="Pfam" id="PF11674">
    <property type="entry name" value="DUF3270"/>
    <property type="match status" value="1"/>
</dbReference>
<dbReference type="EMBL" id="AEUX02000005">
    <property type="protein sequence ID" value="EHI70247.1"/>
    <property type="molecule type" value="Genomic_DNA"/>
</dbReference>
<keyword evidence="1" id="KW-0812">Transmembrane</keyword>
<evidence type="ECO:0008006" key="4">
    <source>
        <dbReference type="Google" id="ProtNLM"/>
    </source>
</evidence>
<keyword evidence="1" id="KW-1133">Transmembrane helix</keyword>
<gene>
    <name evidence="2" type="ORF">STRIC_2469</name>
</gene>
<dbReference type="STRING" id="764299.STRIC_2469"/>
<dbReference type="InterPro" id="IPR021688">
    <property type="entry name" value="DUF3270"/>
</dbReference>
<evidence type="ECO:0000313" key="3">
    <source>
        <dbReference type="Proteomes" id="UP000003330"/>
    </source>
</evidence>
<dbReference type="AlphaFoldDB" id="G5K261"/>
<evidence type="ECO:0000313" key="2">
    <source>
        <dbReference type="EMBL" id="EHI70247.1"/>
    </source>
</evidence>
<reference evidence="2 3" key="1">
    <citation type="journal article" date="2014" name="Int. J. Syst. Evol. Microbiol.">
        <title>Phylogenomics and the dynamic genome evolution of the genus Streptococcus.</title>
        <authorList>
            <consortium name="The Broad Institute Genome Sequencing Platform"/>
            <person name="Richards V.P."/>
            <person name="Palmer S.R."/>
            <person name="Pavinski Bitar P.D."/>
            <person name="Qin X."/>
            <person name="Weinstock G.M."/>
            <person name="Highlander S.K."/>
            <person name="Town C.D."/>
            <person name="Burne R.A."/>
            <person name="Stanhope M.J."/>
        </authorList>
    </citation>
    <scope>NUCLEOTIDE SEQUENCE [LARGE SCALE GENOMIC DNA]</scope>
    <source>
        <strain evidence="2 3">707-05</strain>
    </source>
</reference>
<organism evidence="2 3">
    <name type="scientific">Streptococcus ictaluri 707-05</name>
    <dbReference type="NCBI Taxonomy" id="764299"/>
    <lineage>
        <taxon>Bacteria</taxon>
        <taxon>Bacillati</taxon>
        <taxon>Bacillota</taxon>
        <taxon>Bacilli</taxon>
        <taxon>Lactobacillales</taxon>
        <taxon>Streptococcaceae</taxon>
        <taxon>Streptococcus</taxon>
    </lineage>
</organism>
<feature type="transmembrane region" description="Helical" evidence="1">
    <location>
        <begin position="68"/>
        <end position="86"/>
    </location>
</feature>
<sequence length="94" mass="10588">MPAPLKNHNAFEDQELQDNSQSKFQDFQDINGHNAKLKELIFFARIAVFSLITVLFAFVLLVMNLTPVWAFLFASLIGLASTSLLAKTLKSFLQ</sequence>
<accession>G5K261</accession>
<protein>
    <recommendedName>
        <fullName evidence="4">PF11674 family protein</fullName>
    </recommendedName>
</protein>
<dbReference type="OrthoDB" id="2222880at2"/>
<keyword evidence="1" id="KW-0472">Membrane</keyword>
<evidence type="ECO:0000256" key="1">
    <source>
        <dbReference type="SAM" id="Phobius"/>
    </source>
</evidence>
<keyword evidence="3" id="KW-1185">Reference proteome</keyword>
<feature type="transmembrane region" description="Helical" evidence="1">
    <location>
        <begin position="40"/>
        <end position="62"/>
    </location>
</feature>
<dbReference type="RefSeq" id="WP_008088529.1">
    <property type="nucleotide sequence ID" value="NZ_AEUX02000005.1"/>
</dbReference>